<keyword evidence="3" id="KW-0804">Transcription</keyword>
<dbReference type="SUPFAM" id="SSF46785">
    <property type="entry name" value="Winged helix' DNA-binding domain"/>
    <property type="match status" value="1"/>
</dbReference>
<protein>
    <submittedName>
        <fullName evidence="6">GntR family transcriptional regulator</fullName>
    </submittedName>
</protein>
<dbReference type="PANTHER" id="PTHR43537:SF5">
    <property type="entry name" value="UXU OPERON TRANSCRIPTIONAL REGULATOR"/>
    <property type="match status" value="1"/>
</dbReference>
<dbReference type="Pfam" id="PF07729">
    <property type="entry name" value="FCD"/>
    <property type="match status" value="1"/>
</dbReference>
<reference evidence="7" key="1">
    <citation type="journal article" date="2019" name="Int. J. Syst. Evol. Microbiol.">
        <title>The Global Catalogue of Microorganisms (GCM) 10K type strain sequencing project: providing services to taxonomists for standard genome sequencing and annotation.</title>
        <authorList>
            <consortium name="The Broad Institute Genomics Platform"/>
            <consortium name="The Broad Institute Genome Sequencing Center for Infectious Disease"/>
            <person name="Wu L."/>
            <person name="Ma J."/>
        </authorList>
    </citation>
    <scope>NUCLEOTIDE SEQUENCE [LARGE SCALE GENOMIC DNA]</scope>
    <source>
        <strain evidence="7">CCM 7640</strain>
    </source>
</reference>
<evidence type="ECO:0000313" key="6">
    <source>
        <dbReference type="EMBL" id="GGD62519.1"/>
    </source>
</evidence>
<dbReference type="PROSITE" id="PS50949">
    <property type="entry name" value="HTH_GNTR"/>
    <property type="match status" value="1"/>
</dbReference>
<dbReference type="InterPro" id="IPR008920">
    <property type="entry name" value="TF_FadR/GntR_C"/>
</dbReference>
<keyword evidence="2" id="KW-0238">DNA-binding</keyword>
<dbReference type="PANTHER" id="PTHR43537">
    <property type="entry name" value="TRANSCRIPTIONAL REGULATOR, GNTR FAMILY"/>
    <property type="match status" value="1"/>
</dbReference>
<dbReference type="SMART" id="SM00895">
    <property type="entry name" value="FCD"/>
    <property type="match status" value="1"/>
</dbReference>
<organism evidence="6 7">
    <name type="scientific">Microbacterium murale</name>
    <dbReference type="NCBI Taxonomy" id="1081040"/>
    <lineage>
        <taxon>Bacteria</taxon>
        <taxon>Bacillati</taxon>
        <taxon>Actinomycetota</taxon>
        <taxon>Actinomycetes</taxon>
        <taxon>Micrococcales</taxon>
        <taxon>Microbacteriaceae</taxon>
        <taxon>Microbacterium</taxon>
    </lineage>
</organism>
<keyword evidence="7" id="KW-1185">Reference proteome</keyword>
<dbReference type="RefSeq" id="WP_188434682.1">
    <property type="nucleotide sequence ID" value="NZ_BMCM01000001.1"/>
</dbReference>
<evidence type="ECO:0000256" key="2">
    <source>
        <dbReference type="ARBA" id="ARBA00023125"/>
    </source>
</evidence>
<evidence type="ECO:0000259" key="5">
    <source>
        <dbReference type="PROSITE" id="PS50949"/>
    </source>
</evidence>
<evidence type="ECO:0000313" key="7">
    <source>
        <dbReference type="Proteomes" id="UP000629365"/>
    </source>
</evidence>
<gene>
    <name evidence="6" type="ORF">GCM10007269_02100</name>
</gene>
<dbReference type="Proteomes" id="UP000629365">
    <property type="component" value="Unassembled WGS sequence"/>
</dbReference>
<dbReference type="EMBL" id="BMCM01000001">
    <property type="protein sequence ID" value="GGD62519.1"/>
    <property type="molecule type" value="Genomic_DNA"/>
</dbReference>
<dbReference type="InterPro" id="IPR036390">
    <property type="entry name" value="WH_DNA-bd_sf"/>
</dbReference>
<dbReference type="InterPro" id="IPR000524">
    <property type="entry name" value="Tscrpt_reg_HTH_GntR"/>
</dbReference>
<evidence type="ECO:0000256" key="1">
    <source>
        <dbReference type="ARBA" id="ARBA00023015"/>
    </source>
</evidence>
<feature type="region of interest" description="Disordered" evidence="4">
    <location>
        <begin position="214"/>
        <end position="236"/>
    </location>
</feature>
<dbReference type="Gene3D" id="1.20.120.530">
    <property type="entry name" value="GntR ligand-binding domain-like"/>
    <property type="match status" value="1"/>
</dbReference>
<evidence type="ECO:0000256" key="4">
    <source>
        <dbReference type="SAM" id="MobiDB-lite"/>
    </source>
</evidence>
<keyword evidence="1" id="KW-0805">Transcription regulation</keyword>
<evidence type="ECO:0000256" key="3">
    <source>
        <dbReference type="ARBA" id="ARBA00023163"/>
    </source>
</evidence>
<dbReference type="InterPro" id="IPR011711">
    <property type="entry name" value="GntR_C"/>
</dbReference>
<dbReference type="SMART" id="SM00345">
    <property type="entry name" value="HTH_GNTR"/>
    <property type="match status" value="1"/>
</dbReference>
<dbReference type="Pfam" id="PF00392">
    <property type="entry name" value="GntR"/>
    <property type="match status" value="1"/>
</dbReference>
<dbReference type="InterPro" id="IPR036388">
    <property type="entry name" value="WH-like_DNA-bd_sf"/>
</dbReference>
<dbReference type="CDD" id="cd07377">
    <property type="entry name" value="WHTH_GntR"/>
    <property type="match status" value="1"/>
</dbReference>
<sequence length="236" mass="26485">MHERATISDRLFERLRMEIVSGALAEGSLHSIYALAERFDVSRTPTRDAVLRLAEAGLVTVERNRGVRVRGIGVDDIRRIFELRLLLEVPATRFAAAHCTPERARLLEEDLEVMRDAAQKDDVAAFVERDIMMHERILDAMGNDRLTAHVRALRELTLVMDASTFDRSRSLLDVHEEHLPIVDAVLAGDPRTAGDEMNRHLLQTARLLMRQVGDRTGEPLPDGWPDDLLASASAPV</sequence>
<proteinExistence type="predicted"/>
<comment type="caution">
    <text evidence="6">The sequence shown here is derived from an EMBL/GenBank/DDBJ whole genome shotgun (WGS) entry which is preliminary data.</text>
</comment>
<dbReference type="Gene3D" id="1.10.10.10">
    <property type="entry name" value="Winged helix-like DNA-binding domain superfamily/Winged helix DNA-binding domain"/>
    <property type="match status" value="1"/>
</dbReference>
<accession>A0ABQ1R8W7</accession>
<dbReference type="SUPFAM" id="SSF48008">
    <property type="entry name" value="GntR ligand-binding domain-like"/>
    <property type="match status" value="1"/>
</dbReference>
<feature type="domain" description="HTH gntR-type" evidence="5">
    <location>
        <begin position="5"/>
        <end position="72"/>
    </location>
</feature>
<name>A0ABQ1R8W7_9MICO</name>